<proteinExistence type="predicted"/>
<dbReference type="Proteomes" id="UP000778970">
    <property type="component" value="Unassembled WGS sequence"/>
</dbReference>
<sequence>MAGNDLYHRDYYRWTREQAARLRALAYRQEQEAGAPGEGSGLDVAHLAEEVAQAGRLELNRVTQYLTSTLIYVLEAAWLQHAPANRRWRGEAKSAAREAYQAFTDGMRPDLNIREIWADAVEETNVRLRETGEEMLPADVSCPLALDDLLARRLDANAAVSRVRAALLGDDGQGPCAAGPASPAS</sequence>
<name>A0A934UYJ3_9PROT</name>
<comment type="caution">
    <text evidence="1">The sequence shown here is derived from an EMBL/GenBank/DDBJ whole genome shotgun (WGS) entry which is preliminary data.</text>
</comment>
<dbReference type="Pfam" id="PF01724">
    <property type="entry name" value="DUF29"/>
    <property type="match status" value="1"/>
</dbReference>
<dbReference type="RefSeq" id="WP_027288469.1">
    <property type="nucleotide sequence ID" value="NZ_NRRE01000006.1"/>
</dbReference>
<dbReference type="EMBL" id="NRRE01000006">
    <property type="protein sequence ID" value="MBK1695684.1"/>
    <property type="molecule type" value="Genomic_DNA"/>
</dbReference>
<evidence type="ECO:0000313" key="2">
    <source>
        <dbReference type="Proteomes" id="UP000778970"/>
    </source>
</evidence>
<dbReference type="AlphaFoldDB" id="A0A934UYJ3"/>
<reference evidence="1" key="2">
    <citation type="journal article" date="2020" name="Microorganisms">
        <title>Osmotic Adaptation and Compatible Solute Biosynthesis of Phototrophic Bacteria as Revealed from Genome Analyses.</title>
        <authorList>
            <person name="Imhoff J.F."/>
            <person name="Rahn T."/>
            <person name="Kunzel S."/>
            <person name="Keller A."/>
            <person name="Neulinger S.C."/>
        </authorList>
    </citation>
    <scope>NUCLEOTIDE SEQUENCE</scope>
    <source>
        <strain evidence="1">DSM 9154</strain>
    </source>
</reference>
<protein>
    <submittedName>
        <fullName evidence="1">DUF29 domain-containing protein</fullName>
    </submittedName>
</protein>
<accession>A0A934UYJ3</accession>
<evidence type="ECO:0000313" key="1">
    <source>
        <dbReference type="EMBL" id="MBK1695684.1"/>
    </source>
</evidence>
<gene>
    <name evidence="1" type="ORF">CKO21_00290</name>
</gene>
<reference evidence="1" key="1">
    <citation type="submission" date="2017-08" db="EMBL/GenBank/DDBJ databases">
        <authorList>
            <person name="Imhoff J.F."/>
            <person name="Rahn T."/>
            <person name="Kuenzel S."/>
            <person name="Neulinger S.C."/>
        </authorList>
    </citation>
    <scope>NUCLEOTIDE SEQUENCE</scope>
    <source>
        <strain evidence="1">DSM 9154</strain>
    </source>
</reference>
<keyword evidence="2" id="KW-1185">Reference proteome</keyword>
<organism evidence="1 2">
    <name type="scientific">Rhodovibrio salinarum</name>
    <dbReference type="NCBI Taxonomy" id="1087"/>
    <lineage>
        <taxon>Bacteria</taxon>
        <taxon>Pseudomonadati</taxon>
        <taxon>Pseudomonadota</taxon>
        <taxon>Alphaproteobacteria</taxon>
        <taxon>Rhodospirillales</taxon>
        <taxon>Rhodovibrionaceae</taxon>
        <taxon>Rhodovibrio</taxon>
    </lineage>
</organism>
<dbReference type="Gene3D" id="1.20.1220.20">
    <property type="entry name" value="Uncharcterised protein PF01724"/>
    <property type="match status" value="1"/>
</dbReference>